<dbReference type="Pfam" id="PF02809">
    <property type="entry name" value="UIM"/>
    <property type="match status" value="2"/>
</dbReference>
<feature type="compositionally biased region" description="Low complexity" evidence="7">
    <location>
        <begin position="127"/>
        <end position="142"/>
    </location>
</feature>
<dbReference type="SMART" id="SM00726">
    <property type="entry name" value="UIM"/>
    <property type="match status" value="2"/>
</dbReference>
<evidence type="ECO:0000259" key="8">
    <source>
        <dbReference type="PROSITE" id="PS50222"/>
    </source>
</evidence>
<dbReference type="Gene3D" id="1.10.238.10">
    <property type="entry name" value="EF-hand"/>
    <property type="match status" value="1"/>
</dbReference>
<dbReference type="Gene3D" id="6.10.140.100">
    <property type="match status" value="1"/>
</dbReference>
<evidence type="ECO:0000256" key="6">
    <source>
        <dbReference type="ARBA" id="ARBA00033208"/>
    </source>
</evidence>
<dbReference type="InterPro" id="IPR002048">
    <property type="entry name" value="EF_hand_dom"/>
</dbReference>
<keyword evidence="5" id="KW-0833">Ubl conjugation pathway</keyword>
<keyword evidence="10" id="KW-1185">Reference proteome</keyword>
<comment type="function">
    <text evidence="2">Hydrolase that can remove 'Lys-48'-linked conjugated ubiquitin from proteins.</text>
</comment>
<evidence type="ECO:0000313" key="10">
    <source>
        <dbReference type="Proteomes" id="UP001165122"/>
    </source>
</evidence>
<dbReference type="PROSITE" id="PS50330">
    <property type="entry name" value="UIM"/>
    <property type="match status" value="1"/>
</dbReference>
<evidence type="ECO:0000256" key="1">
    <source>
        <dbReference type="ARBA" id="ARBA00000707"/>
    </source>
</evidence>
<dbReference type="PROSITE" id="PS50222">
    <property type="entry name" value="EF_HAND_2"/>
    <property type="match status" value="1"/>
</dbReference>
<evidence type="ECO:0000313" key="9">
    <source>
        <dbReference type="EMBL" id="GMH52043.1"/>
    </source>
</evidence>
<evidence type="ECO:0000256" key="3">
    <source>
        <dbReference type="ARBA" id="ARBA00011074"/>
    </source>
</evidence>
<dbReference type="EMBL" id="BRXW01000414">
    <property type="protein sequence ID" value="GMH52043.1"/>
    <property type="molecule type" value="Genomic_DNA"/>
</dbReference>
<dbReference type="OrthoDB" id="9981542at2759"/>
<dbReference type="PANTHER" id="PTHR12473">
    <property type="entry name" value="UBIQUITIN CARBOXYL-TERMINAL HYDROLASE MINDY-4-RELATED"/>
    <property type="match status" value="1"/>
</dbReference>
<dbReference type="InterPro" id="IPR039785">
    <property type="entry name" value="MINY3/4"/>
</dbReference>
<dbReference type="GO" id="GO:0071108">
    <property type="term" value="P:protein K48-linked deubiquitination"/>
    <property type="evidence" value="ECO:0007669"/>
    <property type="project" value="InterPro"/>
</dbReference>
<dbReference type="GO" id="GO:0004843">
    <property type="term" value="F:cysteine-type deubiquitinase activity"/>
    <property type="evidence" value="ECO:0007669"/>
    <property type="project" value="UniProtKB-EC"/>
</dbReference>
<dbReference type="GO" id="GO:0005509">
    <property type="term" value="F:calcium ion binding"/>
    <property type="evidence" value="ECO:0007669"/>
    <property type="project" value="InterPro"/>
</dbReference>
<comment type="caution">
    <text evidence="9">The sequence shown here is derived from an EMBL/GenBank/DDBJ whole genome shotgun (WGS) entry which is preliminary data.</text>
</comment>
<dbReference type="GO" id="GO:1990380">
    <property type="term" value="F:K48-linked deubiquitinase activity"/>
    <property type="evidence" value="ECO:0007669"/>
    <property type="project" value="InterPro"/>
</dbReference>
<dbReference type="SMART" id="SM01174">
    <property type="entry name" value="DUF4205"/>
    <property type="match status" value="1"/>
</dbReference>
<feature type="compositionally biased region" description="Low complexity" evidence="7">
    <location>
        <begin position="165"/>
        <end position="184"/>
    </location>
</feature>
<evidence type="ECO:0000256" key="7">
    <source>
        <dbReference type="SAM" id="MobiDB-lite"/>
    </source>
</evidence>
<dbReference type="Proteomes" id="UP001165122">
    <property type="component" value="Unassembled WGS sequence"/>
</dbReference>
<proteinExistence type="inferred from homology"/>
<dbReference type="EC" id="3.4.19.12" evidence="4"/>
<dbReference type="SUPFAM" id="SSF47473">
    <property type="entry name" value="EF-hand"/>
    <property type="match status" value="1"/>
</dbReference>
<feature type="domain" description="EF-hand" evidence="8">
    <location>
        <begin position="520"/>
        <end position="555"/>
    </location>
</feature>
<gene>
    <name evidence="9" type="ORF">TrLO_g7443</name>
</gene>
<organism evidence="9 10">
    <name type="scientific">Triparma laevis f. longispina</name>
    <dbReference type="NCBI Taxonomy" id="1714387"/>
    <lineage>
        <taxon>Eukaryota</taxon>
        <taxon>Sar</taxon>
        <taxon>Stramenopiles</taxon>
        <taxon>Ochrophyta</taxon>
        <taxon>Bolidophyceae</taxon>
        <taxon>Parmales</taxon>
        <taxon>Triparmaceae</taxon>
        <taxon>Triparma</taxon>
    </lineage>
</organism>
<evidence type="ECO:0000256" key="5">
    <source>
        <dbReference type="ARBA" id="ARBA00022786"/>
    </source>
</evidence>
<dbReference type="AlphaFoldDB" id="A0A9W6ZJ77"/>
<evidence type="ECO:0000256" key="4">
    <source>
        <dbReference type="ARBA" id="ARBA00012759"/>
    </source>
</evidence>
<name>A0A9W6ZJ77_9STRA</name>
<feature type="compositionally biased region" description="Polar residues" evidence="7">
    <location>
        <begin position="105"/>
        <end position="117"/>
    </location>
</feature>
<evidence type="ECO:0000256" key="2">
    <source>
        <dbReference type="ARBA" id="ARBA00002107"/>
    </source>
</evidence>
<dbReference type="PANTHER" id="PTHR12473:SF8">
    <property type="entry name" value="UBIQUITIN CARBOXYL-TERMINAL HYDROLASE MINDY-4-RELATED"/>
    <property type="match status" value="1"/>
</dbReference>
<comment type="catalytic activity">
    <reaction evidence="1">
        <text>Thiol-dependent hydrolysis of ester, thioester, amide, peptide and isopeptide bonds formed by the C-terminal Gly of ubiquitin (a 76-residue protein attached to proteins as an intracellular targeting signal).</text>
        <dbReference type="EC" id="3.4.19.12"/>
    </reaction>
</comment>
<dbReference type="InterPro" id="IPR003903">
    <property type="entry name" value="UIM_dom"/>
</dbReference>
<feature type="region of interest" description="Disordered" evidence="7">
    <location>
        <begin position="284"/>
        <end position="304"/>
    </location>
</feature>
<feature type="compositionally biased region" description="Low complexity" evidence="7">
    <location>
        <begin position="26"/>
        <end position="42"/>
    </location>
</feature>
<dbReference type="InterPro" id="IPR011992">
    <property type="entry name" value="EF-hand-dom_pair"/>
</dbReference>
<accession>A0A9W6ZJ77</accession>
<reference evidence="10" key="1">
    <citation type="journal article" date="2023" name="Commun. Biol.">
        <title>Genome analysis of Parmales, the sister group of diatoms, reveals the evolutionary specialization of diatoms from phago-mixotrophs to photoautotrophs.</title>
        <authorList>
            <person name="Ban H."/>
            <person name="Sato S."/>
            <person name="Yoshikawa S."/>
            <person name="Yamada K."/>
            <person name="Nakamura Y."/>
            <person name="Ichinomiya M."/>
            <person name="Sato N."/>
            <person name="Blanc-Mathieu R."/>
            <person name="Endo H."/>
            <person name="Kuwata A."/>
            <person name="Ogata H."/>
        </authorList>
    </citation>
    <scope>NUCLEOTIDE SEQUENCE [LARGE SCALE GENOMIC DNA]</scope>
    <source>
        <strain evidence="10">NIES 3700</strain>
    </source>
</reference>
<comment type="similarity">
    <text evidence="3">Belongs to the MINDY deubiquitinase family. FAM188 subfamily.</text>
</comment>
<feature type="region of interest" description="Disordered" evidence="7">
    <location>
        <begin position="1"/>
        <end position="187"/>
    </location>
</feature>
<protein>
    <recommendedName>
        <fullName evidence="4">ubiquitinyl hydrolase 1</fullName>
        <ecNumber evidence="4">3.4.19.12</ecNumber>
    </recommendedName>
    <alternativeName>
        <fullName evidence="6">Deubiquitinating enzyme MINDY-3</fullName>
    </alternativeName>
</protein>
<dbReference type="GO" id="GO:0006508">
    <property type="term" value="P:proteolysis"/>
    <property type="evidence" value="ECO:0007669"/>
    <property type="project" value="UniProtKB-KW"/>
</dbReference>
<sequence length="707" mass="76136">MSTPPLSKDEVRRRRLAALSGNPVQSSPTPSSAPAASAASSPEAKKQRGNNDGNNYGNDDDDEMKIDLPPLDPFPQNPTTTVPESKLYDSGSDDEELKRALAMSMGQTFPSNLASSSPRPPSPTVNFSPQPDFQPTTQPPTSTEDDEIARAIALSLAESKPQPPQQQEFTPTFTSTPQTSTSESVEIRKNRIQRSYEIEEEEEFNRVMWGETVTEGDKGRWRQQGVGFKGGGGWGSWGLSQSHGGPCGILAVLGAEILSWLLFDSSSSFPPSVKSKFISNLQSVCPASPTPSPQTSSKSEPGVDSQTADLALSLAIGRVLARAALQGVEDEYPGGGVRVVTGEDGNFVSKCIWIDEEEGKDLNSVTHSLSLLTSNYLLSSSSSILNNFKSPGGVLSLTRSLFATRGPSKITADMDSPPPECAFTAQFGHSSQELINLLLTGAATSNVFDGIMDMGGLQMKGCISRPGIGYLTQLEALRYVQTGTYYKTPLKPIWLIGSSSHFSVMFSLDDKPIRESNSDKILERCRRAFKVVDGEGDGFINMTSLGEVLQLLGLMDVVGEAGLPRLADSLEEAGCGIILWDSFWKAVSRLLTGASLESVLEKKNTEVIVVDQEGKSSETKEETKLNFEVDSLGDTFILYHYNGLREGMVTPFLVQRLSAEDAVGASVAMENVGGGGGGGDRGLEEVARTRWPSARFDWFGQRPPSID</sequence>
<dbReference type="Pfam" id="PF13898">
    <property type="entry name" value="MINDY-3_4_CD"/>
    <property type="match status" value="1"/>
</dbReference>
<dbReference type="InterPro" id="IPR025257">
    <property type="entry name" value="MINDY-3/4_CD"/>
</dbReference>